<dbReference type="PROSITE" id="PS50217">
    <property type="entry name" value="BZIP"/>
    <property type="match status" value="1"/>
</dbReference>
<feature type="region of interest" description="Disordered" evidence="7">
    <location>
        <begin position="76"/>
        <end position="218"/>
    </location>
</feature>
<dbReference type="EMBL" id="CP119935">
    <property type="protein sequence ID" value="WFD02802.1"/>
    <property type="molecule type" value="Genomic_DNA"/>
</dbReference>
<dbReference type="PROSITE" id="PS00036">
    <property type="entry name" value="BZIP_BASIC"/>
    <property type="match status" value="1"/>
</dbReference>
<evidence type="ECO:0000256" key="1">
    <source>
        <dbReference type="ARBA" id="ARBA00004123"/>
    </source>
</evidence>
<accession>A0AAF0E3F0</accession>
<evidence type="ECO:0000256" key="7">
    <source>
        <dbReference type="SAM" id="MobiDB-lite"/>
    </source>
</evidence>
<dbReference type="Gene3D" id="1.20.5.170">
    <property type="match status" value="1"/>
</dbReference>
<dbReference type="SUPFAM" id="SSF57959">
    <property type="entry name" value="Leucine zipper domain"/>
    <property type="match status" value="1"/>
</dbReference>
<feature type="region of interest" description="Disordered" evidence="7">
    <location>
        <begin position="480"/>
        <end position="518"/>
    </location>
</feature>
<sequence>MATDDHNSISFILGLNQFQENNGTDNVEATSGDTNPLLAGLNTLPSGGPEQGEDTMTNFTNQLSLWTNASFSFDGPMGHALIGDEEKEPPKGDGRARRDEDEERMQRYFAASSAHSNAARDKNRELDRDSRPQSTPPYQPPRGADASSAGPFASGFLHPVGPLHEAQRSTSPGRGYSPSQPLPGLSPQDTHAWRMQSVAGPPAKGADHTPQPVPGQNWDLTSTLALQYLLSKNPSMLQNLPMANQGNSNVPGPSWPGGTGPVQNLHGTPNAYPSPQAPVDPYQLLQSGSTGGPIAGPSHASSSTSLHGSSGNGPQDTERPPTGEFTFSPPNDARKPAVTRKRSATSLQTRGNTPKGGERAAESEDDPQGAQSEPAKPESARPSRSSSASERIKLVNTGNPEADAEANRLAIEEDKRRRNTAASARFRVKKKQREAALEMSARELESQVNELKQANERLRTENEWLKRLITARPEGLSALLGASMPPQQFPVPPRPNLDMAQHSSPMGLGKGAHEPPPE</sequence>
<keyword evidence="6" id="KW-0175">Coiled coil</keyword>
<dbReference type="InterPro" id="IPR004827">
    <property type="entry name" value="bZIP"/>
</dbReference>
<evidence type="ECO:0000259" key="8">
    <source>
        <dbReference type="PROSITE" id="PS50217"/>
    </source>
</evidence>
<feature type="compositionally biased region" description="Low complexity" evidence="7">
    <location>
        <begin position="296"/>
        <end position="313"/>
    </location>
</feature>
<dbReference type="CDD" id="cd14705">
    <property type="entry name" value="bZIP_Zip1"/>
    <property type="match status" value="1"/>
</dbReference>
<proteinExistence type="predicted"/>
<dbReference type="Proteomes" id="UP001214603">
    <property type="component" value="Chromosome 2"/>
</dbReference>
<dbReference type="GO" id="GO:0001228">
    <property type="term" value="F:DNA-binding transcription activator activity, RNA polymerase II-specific"/>
    <property type="evidence" value="ECO:0007669"/>
    <property type="project" value="TreeGrafter"/>
</dbReference>
<organism evidence="9 10">
    <name type="scientific">Malassezia obtusa</name>
    <dbReference type="NCBI Taxonomy" id="76774"/>
    <lineage>
        <taxon>Eukaryota</taxon>
        <taxon>Fungi</taxon>
        <taxon>Dikarya</taxon>
        <taxon>Basidiomycota</taxon>
        <taxon>Ustilaginomycotina</taxon>
        <taxon>Malasseziomycetes</taxon>
        <taxon>Malasseziales</taxon>
        <taxon>Malasseziaceae</taxon>
        <taxon>Malassezia</taxon>
    </lineage>
</organism>
<keyword evidence="5" id="KW-0539">Nucleus</keyword>
<dbReference type="GO" id="GO:0005634">
    <property type="term" value="C:nucleus"/>
    <property type="evidence" value="ECO:0007669"/>
    <property type="project" value="UniProtKB-SubCell"/>
</dbReference>
<dbReference type="InterPro" id="IPR046347">
    <property type="entry name" value="bZIP_sf"/>
</dbReference>
<comment type="subcellular location">
    <subcellularLocation>
        <location evidence="1">Nucleus</location>
    </subcellularLocation>
</comment>
<dbReference type="Pfam" id="PF07716">
    <property type="entry name" value="bZIP_2"/>
    <property type="match status" value="1"/>
</dbReference>
<evidence type="ECO:0000256" key="6">
    <source>
        <dbReference type="SAM" id="Coils"/>
    </source>
</evidence>
<name>A0AAF0E3F0_9BASI</name>
<keyword evidence="2" id="KW-0805">Transcription regulation</keyword>
<evidence type="ECO:0000313" key="9">
    <source>
        <dbReference type="EMBL" id="WFD02802.1"/>
    </source>
</evidence>
<evidence type="ECO:0000256" key="3">
    <source>
        <dbReference type="ARBA" id="ARBA00023125"/>
    </source>
</evidence>
<feature type="compositionally biased region" description="Basic and acidic residues" evidence="7">
    <location>
        <begin position="82"/>
        <end position="99"/>
    </location>
</feature>
<dbReference type="GO" id="GO:0000977">
    <property type="term" value="F:RNA polymerase II transcription regulatory region sequence-specific DNA binding"/>
    <property type="evidence" value="ECO:0007669"/>
    <property type="project" value="TreeGrafter"/>
</dbReference>
<keyword evidence="4" id="KW-0804">Transcription</keyword>
<dbReference type="AlphaFoldDB" id="A0AAF0E3F0"/>
<feature type="compositionally biased region" description="Basic and acidic residues" evidence="7">
    <location>
        <begin position="118"/>
        <end position="131"/>
    </location>
</feature>
<feature type="domain" description="BZIP" evidence="8">
    <location>
        <begin position="413"/>
        <end position="472"/>
    </location>
</feature>
<feature type="compositionally biased region" description="Polar residues" evidence="7">
    <location>
        <begin position="239"/>
        <end position="251"/>
    </location>
</feature>
<reference evidence="9" key="1">
    <citation type="submission" date="2023-03" db="EMBL/GenBank/DDBJ databases">
        <title>Mating type loci evolution in Malassezia.</title>
        <authorList>
            <person name="Coelho M.A."/>
        </authorList>
    </citation>
    <scope>NUCLEOTIDE SEQUENCE</scope>
    <source>
        <strain evidence="9">CBS 7876</strain>
    </source>
</reference>
<feature type="compositionally biased region" description="Low complexity" evidence="7">
    <location>
        <begin position="177"/>
        <end position="188"/>
    </location>
</feature>
<protein>
    <recommendedName>
        <fullName evidence="8">BZIP domain-containing protein</fullName>
    </recommendedName>
</protein>
<evidence type="ECO:0000256" key="5">
    <source>
        <dbReference type="ARBA" id="ARBA00023242"/>
    </source>
</evidence>
<evidence type="ECO:0000313" key="10">
    <source>
        <dbReference type="Proteomes" id="UP001214603"/>
    </source>
</evidence>
<feature type="region of interest" description="Disordered" evidence="7">
    <location>
        <begin position="239"/>
        <end position="427"/>
    </location>
</feature>
<feature type="coiled-coil region" evidence="6">
    <location>
        <begin position="434"/>
        <end position="468"/>
    </location>
</feature>
<feature type="compositionally biased region" description="Polar residues" evidence="7">
    <location>
        <begin position="261"/>
        <end position="273"/>
    </location>
</feature>
<keyword evidence="10" id="KW-1185">Reference proteome</keyword>
<evidence type="ECO:0000256" key="4">
    <source>
        <dbReference type="ARBA" id="ARBA00023163"/>
    </source>
</evidence>
<gene>
    <name evidence="9" type="ORF">MOBT1_001487</name>
</gene>
<evidence type="ECO:0000256" key="2">
    <source>
        <dbReference type="ARBA" id="ARBA00023015"/>
    </source>
</evidence>
<dbReference type="PANTHER" id="PTHR13044">
    <property type="entry name" value="ACTIVATING TRANSCRIPTION FACTOR ATF 4/5"/>
    <property type="match status" value="1"/>
</dbReference>
<keyword evidence="3" id="KW-0238">DNA-binding</keyword>
<dbReference type="PANTHER" id="PTHR13044:SF14">
    <property type="entry name" value="CRYPTOCEPHAL, ISOFORM A"/>
    <property type="match status" value="1"/>
</dbReference>